<feature type="compositionally biased region" description="Low complexity" evidence="1">
    <location>
        <begin position="372"/>
        <end position="383"/>
    </location>
</feature>
<dbReference type="RefSeq" id="XP_016923310.2">
    <property type="nucleotide sequence ID" value="XM_017067821.4"/>
</dbReference>
<dbReference type="GeneID" id="108004773"/>
<accession>A0AB39YWZ4</accession>
<feature type="region of interest" description="Disordered" evidence="1">
    <location>
        <begin position="450"/>
        <end position="469"/>
    </location>
</feature>
<dbReference type="Pfam" id="PF15866">
    <property type="entry name" value="DUF4729"/>
    <property type="match status" value="1"/>
</dbReference>
<dbReference type="Proteomes" id="UP001652628">
    <property type="component" value="Chromosome X"/>
</dbReference>
<feature type="compositionally biased region" description="Basic and acidic residues" evidence="1">
    <location>
        <begin position="455"/>
        <end position="469"/>
    </location>
</feature>
<reference evidence="4 5" key="1">
    <citation type="submission" date="2025-05" db="UniProtKB">
        <authorList>
            <consortium name="RefSeq"/>
        </authorList>
    </citation>
    <scope>IDENTIFICATION</scope>
</reference>
<protein>
    <recommendedName>
        <fullName evidence="2">DUF4729 domain-containing protein</fullName>
    </recommendedName>
</protein>
<dbReference type="AlphaFoldDB" id="A0AB39YWZ4"/>
<feature type="compositionally biased region" description="Basic residues" evidence="1">
    <location>
        <begin position="358"/>
        <end position="367"/>
    </location>
</feature>
<proteinExistence type="predicted"/>
<dbReference type="InterPro" id="IPR031732">
    <property type="entry name" value="DUF4729"/>
</dbReference>
<evidence type="ECO:0000313" key="3">
    <source>
        <dbReference type="Proteomes" id="UP001652628"/>
    </source>
</evidence>
<dbReference type="RefSeq" id="XP_016923309.2">
    <property type="nucleotide sequence ID" value="XM_017067820.4"/>
</dbReference>
<evidence type="ECO:0000259" key="2">
    <source>
        <dbReference type="Pfam" id="PF15866"/>
    </source>
</evidence>
<name>A0AB39YWZ4_DROSZ</name>
<keyword evidence="3" id="KW-1185">Reference proteome</keyword>
<feature type="region of interest" description="Disordered" evidence="1">
    <location>
        <begin position="358"/>
        <end position="397"/>
    </location>
</feature>
<organism evidence="3 5">
    <name type="scientific">Drosophila suzukii</name>
    <name type="common">Spotted-wing drosophila fruit fly</name>
    <dbReference type="NCBI Taxonomy" id="28584"/>
    <lineage>
        <taxon>Eukaryota</taxon>
        <taxon>Metazoa</taxon>
        <taxon>Ecdysozoa</taxon>
        <taxon>Arthropoda</taxon>
        <taxon>Hexapoda</taxon>
        <taxon>Insecta</taxon>
        <taxon>Pterygota</taxon>
        <taxon>Neoptera</taxon>
        <taxon>Endopterygota</taxon>
        <taxon>Diptera</taxon>
        <taxon>Brachycera</taxon>
        <taxon>Muscomorpha</taxon>
        <taxon>Ephydroidea</taxon>
        <taxon>Drosophilidae</taxon>
        <taxon>Drosophila</taxon>
        <taxon>Sophophora</taxon>
    </lineage>
</organism>
<feature type="domain" description="DUF4729" evidence="2">
    <location>
        <begin position="1035"/>
        <end position="1231"/>
    </location>
</feature>
<evidence type="ECO:0000313" key="5">
    <source>
        <dbReference type="RefSeq" id="XP_016923310.2"/>
    </source>
</evidence>
<gene>
    <name evidence="4 5" type="primary">LOC108004773</name>
</gene>
<sequence length="1261" mass="146971">MSNTERPRARPKHRNRNRILDRSCTPADDALENHLQNLFEEQEILHNLLINHRPVIKSQLEDLGGESNYEFDTPDEEPDEEKVLSLKEPIEEEPDLNNKPENVILAEDVVDDSSPPKFEDIPFLPPRMYPYRKKHISSVISQPNSVGKCTPPKLTGQGFDPPFLYPEFIAKNEGSRVNYIFTLVDSLVLQMERFLKLSERSVGEGAIKKRSTGTVPKCKSQSQFKIDRVGHAKYTITVNPRSREPKQHSQSKNHRFSKKLEQLHNKMSKINPETEFDLDCEFGMEHIEKFRANKVRDEFPGEFKGELDPEKPPEIADAAEKEVGPEEGAREEAQGIILPSMESEFSLLAIYQAANAKARKKQRKRQRRDGNITPRPGTPITRPCSPIEEEPPKASGQGSFYEIFAGQRDPDQSETNILSPWRLLKARGPPPLEDWQREIIKFMRKFNKEKKRRQKLAEKDKDEKIPPKEPKPLAEIRKKLEAHIKKIERKYPKSPIDRMKSKKRPKFYKAYQRQKEWLKLSRQYKRVQYLYLFKREDLFKSDHKVTKKQERQLDNIRPQKPVKPRPMPKVIVPDFPDDGWLGDEDTNADPNAPEQVDRGQRLKNLLMDGIRLKRQEKLLHLVPPEDPLKAVYLPLLQRRKNLLYLQRSRTPERKPEPELDIDLDSPRSFYSTSMGLSARTICSVQSSSSTLTNSSCSKSIASVSTLFYDAKLPPQDLQTVDVSLKKGDIKRDKKKTTGLRLCEAGSLKVNEEKKRRATRGYKEDIINELEEQDTEIQPEQTSDFRRYYDIDAVSLQILQWMSKMKPKENKKPIEGHARITKYLDHFYWDRLLRDELFFHWFVNEGFFAAHYLTQVKEAKELEDLTNDQLDEQVCQYIEQVNKPDGKKITLTWQMGHVMVTSYFRVLHYRASSEKRQVEDRFLLRSRMAIAVVEHFQGEQGREVMVDPVNCRRLMEWAFRHESRILQVCDEPLVYAEERAGIDTCLVMRTPNLESFNEFYYRRVMPRPDALAINPLVNKIRRYPNRGRLQPHEFDCPIQGCRTGLNSKILMSHFITDHCRRLEELWLSDRMVLMFYPSSYPPTPIYCICVIALLVKMPSKSAPVPRIVLNEELPSKYLYFAEHAPCFLMYAQVQRATVEGTAVQKLPPTAGQLDDSDGEKNTLFIFWLAIPDLNLKHVACRVYIYCQDRSLKGRSLLKFTKMSKFKSVADLFINHPKKYLAIDYPTMATLTKDFKEILFIEVRYVNKLVDEPDDSGDDIFDV</sequence>
<evidence type="ECO:0000313" key="4">
    <source>
        <dbReference type="RefSeq" id="XP_016923309.2"/>
    </source>
</evidence>
<evidence type="ECO:0000256" key="1">
    <source>
        <dbReference type="SAM" id="MobiDB-lite"/>
    </source>
</evidence>